<evidence type="ECO:0000313" key="2">
    <source>
        <dbReference type="Proteomes" id="UP000320876"/>
    </source>
</evidence>
<dbReference type="Proteomes" id="UP000320876">
    <property type="component" value="Unassembled WGS sequence"/>
</dbReference>
<dbReference type="OrthoDB" id="3624491at2"/>
<evidence type="ECO:0000313" key="1">
    <source>
        <dbReference type="EMBL" id="TQJ04142.1"/>
    </source>
</evidence>
<protein>
    <recommendedName>
        <fullName evidence="3">Excreted virulence factor EspC (Type VII ESX diderm)</fullName>
    </recommendedName>
</protein>
<proteinExistence type="predicted"/>
<reference evidence="1 2" key="1">
    <citation type="submission" date="2019-06" db="EMBL/GenBank/DDBJ databases">
        <title>Sequencing the genomes of 1000 actinobacteria strains.</title>
        <authorList>
            <person name="Klenk H.-P."/>
        </authorList>
    </citation>
    <scope>NUCLEOTIDE SEQUENCE [LARGE SCALE GENOMIC DNA]</scope>
    <source>
        <strain evidence="1 2">DSM 45679</strain>
    </source>
</reference>
<gene>
    <name evidence="1" type="ORF">FB471_3924</name>
</gene>
<keyword evidence="2" id="KW-1185">Reference proteome</keyword>
<organism evidence="1 2">
    <name type="scientific">Amycolatopsis cihanbeyliensis</name>
    <dbReference type="NCBI Taxonomy" id="1128664"/>
    <lineage>
        <taxon>Bacteria</taxon>
        <taxon>Bacillati</taxon>
        <taxon>Actinomycetota</taxon>
        <taxon>Actinomycetes</taxon>
        <taxon>Pseudonocardiales</taxon>
        <taxon>Pseudonocardiaceae</taxon>
        <taxon>Amycolatopsis</taxon>
    </lineage>
</organism>
<evidence type="ECO:0008006" key="3">
    <source>
        <dbReference type="Google" id="ProtNLM"/>
    </source>
</evidence>
<dbReference type="RefSeq" id="WP_141999862.1">
    <property type="nucleotide sequence ID" value="NZ_VFML01000001.1"/>
</dbReference>
<name>A0A542DM20_AMYCI</name>
<dbReference type="AlphaFoldDB" id="A0A542DM20"/>
<dbReference type="EMBL" id="VFML01000001">
    <property type="protein sequence ID" value="TQJ04142.1"/>
    <property type="molecule type" value="Genomic_DNA"/>
</dbReference>
<sequence>MRDEQGAAGHSWGDGLREQSATLADLADGHDRITERLRVIADQARDWPGDLDLVRELAERSATAAYRLRTMQSLHAEQARAYEAMMAAGGPENAEAYAAYQETTDRHCALLPDFERPSLDG</sequence>
<comment type="caution">
    <text evidence="1">The sequence shown here is derived from an EMBL/GenBank/DDBJ whole genome shotgun (WGS) entry which is preliminary data.</text>
</comment>
<accession>A0A542DM20</accession>